<dbReference type="FunFam" id="2.40.30.10:FF:000008">
    <property type="entry name" value="Translation initiation factor IF-2"/>
    <property type="match status" value="1"/>
</dbReference>
<dbReference type="CDD" id="cd01887">
    <property type="entry name" value="IF2_eIF5B"/>
    <property type="match status" value="1"/>
</dbReference>
<evidence type="ECO:0000256" key="3">
    <source>
        <dbReference type="ARBA" id="ARBA00022490"/>
    </source>
</evidence>
<dbReference type="InterPro" id="IPR009000">
    <property type="entry name" value="Transl_B-barrel_sf"/>
</dbReference>
<dbReference type="PROSITE" id="PS51722">
    <property type="entry name" value="G_TR_2"/>
    <property type="match status" value="1"/>
</dbReference>
<dbReference type="GO" id="GO:0003924">
    <property type="term" value="F:GTPase activity"/>
    <property type="evidence" value="ECO:0007669"/>
    <property type="project" value="InterPro"/>
</dbReference>
<dbReference type="CDD" id="cd03692">
    <property type="entry name" value="mtIF2_IVc"/>
    <property type="match status" value="1"/>
</dbReference>
<dbReference type="Gene3D" id="3.40.50.300">
    <property type="entry name" value="P-loop containing nucleotide triphosphate hydrolases"/>
    <property type="match status" value="1"/>
</dbReference>
<dbReference type="PROSITE" id="PS01176">
    <property type="entry name" value="IF2"/>
    <property type="match status" value="1"/>
</dbReference>
<evidence type="ECO:0000256" key="8">
    <source>
        <dbReference type="SAM" id="MobiDB-lite"/>
    </source>
</evidence>
<dbReference type="InterPro" id="IPR004161">
    <property type="entry name" value="EFTu-like_2"/>
</dbReference>
<keyword evidence="3" id="KW-0963">Cytoplasm</keyword>
<dbReference type="PANTHER" id="PTHR43381:SF5">
    <property type="entry name" value="TR-TYPE G DOMAIN-CONTAINING PROTEIN"/>
    <property type="match status" value="1"/>
</dbReference>
<dbReference type="CDD" id="cd03702">
    <property type="entry name" value="IF2_mtIF2_II"/>
    <property type="match status" value="1"/>
</dbReference>
<dbReference type="NCBIfam" id="TIGR00487">
    <property type="entry name" value="IF-2"/>
    <property type="match status" value="1"/>
</dbReference>
<dbReference type="FunFam" id="2.40.30.10:FF:000007">
    <property type="entry name" value="Translation initiation factor IF-2"/>
    <property type="match status" value="1"/>
</dbReference>
<keyword evidence="6" id="KW-0648">Protein biosynthesis</keyword>
<dbReference type="Gene3D" id="2.40.30.10">
    <property type="entry name" value="Translation factors"/>
    <property type="match status" value="2"/>
</dbReference>
<feature type="region of interest" description="Disordered" evidence="8">
    <location>
        <begin position="47"/>
        <end position="130"/>
    </location>
</feature>
<dbReference type="InterPro" id="IPR027417">
    <property type="entry name" value="P-loop_NTPase"/>
</dbReference>
<dbReference type="InterPro" id="IPR053905">
    <property type="entry name" value="EF-G-like_DII"/>
</dbReference>
<evidence type="ECO:0000256" key="4">
    <source>
        <dbReference type="ARBA" id="ARBA00022540"/>
    </source>
</evidence>
<dbReference type="InterPro" id="IPR015760">
    <property type="entry name" value="TIF_IF2"/>
</dbReference>
<dbReference type="SUPFAM" id="SSF52540">
    <property type="entry name" value="P-loop containing nucleoside triphosphate hydrolases"/>
    <property type="match status" value="1"/>
</dbReference>
<reference evidence="10" key="1">
    <citation type="submission" date="2018-05" db="EMBL/GenBank/DDBJ databases">
        <authorList>
            <person name="Lanie J.A."/>
            <person name="Ng W.-L."/>
            <person name="Kazmierczak K.M."/>
            <person name="Andrzejewski T.M."/>
            <person name="Davidsen T.M."/>
            <person name="Wayne K.J."/>
            <person name="Tettelin H."/>
            <person name="Glass J.I."/>
            <person name="Rusch D."/>
            <person name="Podicherti R."/>
            <person name="Tsui H.-C.T."/>
            <person name="Winkler M.E."/>
        </authorList>
    </citation>
    <scope>NUCLEOTIDE SEQUENCE</scope>
</reference>
<dbReference type="SUPFAM" id="SSF52156">
    <property type="entry name" value="Initiation factor IF2/eIF5b, domain 3"/>
    <property type="match status" value="1"/>
</dbReference>
<dbReference type="InterPro" id="IPR000795">
    <property type="entry name" value="T_Tr_GTP-bd_dom"/>
</dbReference>
<feature type="compositionally biased region" description="Basic residues" evidence="8">
    <location>
        <begin position="62"/>
        <end position="75"/>
    </location>
</feature>
<dbReference type="Gene3D" id="3.40.50.10050">
    <property type="entry name" value="Translation initiation factor IF- 2, domain 3"/>
    <property type="match status" value="1"/>
</dbReference>
<dbReference type="InterPro" id="IPR005225">
    <property type="entry name" value="Small_GTP-bd"/>
</dbReference>
<sequence>MRVHELAKKLGIQSKEVLAALNDLGVELKSVHSAVGEEDAVRVETSLSSGKVAKKTPEKVAKKTTKAKKKLVSKKKGSEKAPKITAVADTISAPPDEELKPAVSEPEEDGPEPSVDVPELAPEPPAPMSPVEGTVTIQDGITVKGLAENLEMSPSDVMRELMSRGVMANINQSLELDVALSVAEHFGARARRLHADEVLLGDAPSVTTEDLEGRPPVVTIMGHVDHGKTLLLDAIRSTNVADREAGGITQHIGASIVEHAGSRITFIDTPGHEAFTRMRLRGAQVTDIVVLVVAADDGVMPQTVEAIDHARAAAVPIIVAINKIDRPNANVDRVKQQLGERNLAPESWGGDTVVVEVSAKMKQNLDELLEMLSLTAEMQELTASPRVPARGTVLEAQLDRQRGPVATLIVQEGTLRVGDNLVAGMESGKVRAMIDDRGSQLKESGPSMAIEVLGLGGVPEAGENFQVVEATTLARKVSEIRQERQRQESLAAGSRLTLEDLQAQLRSADRVDMPVLIKADAQGSVEVLKDSLLKLSGDKVKVEVIHAAPGGVTESDVLLASASNAIVVGFNVRPERGVADIAVREGVDLRLYTIIYQLIDEFKQAMLGKLKPEYRETALGVAEVRDTFRIPKVGSIAGCYITEGKMGRGAGVRLVRDSVIIFEGKVGSLRRFKEDVPEVQQGFECGISIANFNDVKIGDIIEAFKLEELEAVL</sequence>
<dbReference type="Pfam" id="PF00009">
    <property type="entry name" value="GTP_EFTU"/>
    <property type="match status" value="1"/>
</dbReference>
<keyword evidence="4" id="KW-0396">Initiation factor</keyword>
<dbReference type="GO" id="GO:0003743">
    <property type="term" value="F:translation initiation factor activity"/>
    <property type="evidence" value="ECO:0007669"/>
    <property type="project" value="UniProtKB-KW"/>
</dbReference>
<evidence type="ECO:0000256" key="6">
    <source>
        <dbReference type="ARBA" id="ARBA00022917"/>
    </source>
</evidence>
<dbReference type="GO" id="GO:0005829">
    <property type="term" value="C:cytosol"/>
    <property type="evidence" value="ECO:0007669"/>
    <property type="project" value="TreeGrafter"/>
</dbReference>
<name>A0A381T5S0_9ZZZZ</name>
<dbReference type="GO" id="GO:0005525">
    <property type="term" value="F:GTP binding"/>
    <property type="evidence" value="ECO:0007669"/>
    <property type="project" value="UniProtKB-KW"/>
</dbReference>
<dbReference type="FunFam" id="3.40.50.300:FF:000019">
    <property type="entry name" value="Translation initiation factor IF-2"/>
    <property type="match status" value="1"/>
</dbReference>
<dbReference type="InterPro" id="IPR036925">
    <property type="entry name" value="TIF_IF2_dom3_sf"/>
</dbReference>
<dbReference type="Pfam" id="PF03144">
    <property type="entry name" value="GTP_EFTU_D2"/>
    <property type="match status" value="1"/>
</dbReference>
<evidence type="ECO:0000256" key="2">
    <source>
        <dbReference type="ARBA" id="ARBA00007733"/>
    </source>
</evidence>
<dbReference type="InterPro" id="IPR044145">
    <property type="entry name" value="IF2_II"/>
</dbReference>
<dbReference type="InterPro" id="IPR000178">
    <property type="entry name" value="TF_IF2_bacterial-like"/>
</dbReference>
<dbReference type="Pfam" id="PF04760">
    <property type="entry name" value="IF2_N"/>
    <property type="match status" value="2"/>
</dbReference>
<proteinExistence type="inferred from homology"/>
<evidence type="ECO:0000256" key="1">
    <source>
        <dbReference type="ARBA" id="ARBA00004496"/>
    </source>
</evidence>
<dbReference type="HAMAP" id="MF_00100_B">
    <property type="entry name" value="IF_2_B"/>
    <property type="match status" value="1"/>
</dbReference>
<evidence type="ECO:0000256" key="5">
    <source>
        <dbReference type="ARBA" id="ARBA00022741"/>
    </source>
</evidence>
<dbReference type="SUPFAM" id="SSF50447">
    <property type="entry name" value="Translation proteins"/>
    <property type="match status" value="2"/>
</dbReference>
<feature type="domain" description="Tr-type G" evidence="9">
    <location>
        <begin position="213"/>
        <end position="382"/>
    </location>
</feature>
<dbReference type="InterPro" id="IPR006847">
    <property type="entry name" value="IF2_N"/>
</dbReference>
<organism evidence="10">
    <name type="scientific">marine metagenome</name>
    <dbReference type="NCBI Taxonomy" id="408172"/>
    <lineage>
        <taxon>unclassified sequences</taxon>
        <taxon>metagenomes</taxon>
        <taxon>ecological metagenomes</taxon>
    </lineage>
</organism>
<dbReference type="InterPro" id="IPR023115">
    <property type="entry name" value="TIF_IF2_dom3"/>
</dbReference>
<dbReference type="Pfam" id="PF11987">
    <property type="entry name" value="IF-2"/>
    <property type="match status" value="1"/>
</dbReference>
<comment type="subcellular location">
    <subcellularLocation>
        <location evidence="1">Cytoplasm</location>
    </subcellularLocation>
</comment>
<keyword evidence="7" id="KW-0342">GTP-binding</keyword>
<dbReference type="FunFam" id="3.40.50.10050:FF:000001">
    <property type="entry name" value="Translation initiation factor IF-2"/>
    <property type="match status" value="1"/>
</dbReference>
<comment type="similarity">
    <text evidence="2">Belongs to the TRAFAC class translation factor GTPase superfamily. Classic translation factor GTPase family. IF-2 subfamily.</text>
</comment>
<protein>
    <recommendedName>
        <fullName evidence="9">Tr-type G domain-containing protein</fullName>
    </recommendedName>
</protein>
<dbReference type="AlphaFoldDB" id="A0A381T5S0"/>
<dbReference type="PANTHER" id="PTHR43381">
    <property type="entry name" value="TRANSLATION INITIATION FACTOR IF-2-RELATED"/>
    <property type="match status" value="1"/>
</dbReference>
<evidence type="ECO:0000259" key="9">
    <source>
        <dbReference type="PROSITE" id="PS51722"/>
    </source>
</evidence>
<evidence type="ECO:0000256" key="7">
    <source>
        <dbReference type="ARBA" id="ARBA00023134"/>
    </source>
</evidence>
<accession>A0A381T5S0</accession>
<dbReference type="Gene3D" id="1.10.10.2480">
    <property type="match status" value="1"/>
</dbReference>
<dbReference type="Pfam" id="PF22042">
    <property type="entry name" value="EF-G_D2"/>
    <property type="match status" value="1"/>
</dbReference>
<gene>
    <name evidence="10" type="ORF">METZ01_LOCUS64366</name>
</gene>
<evidence type="ECO:0000313" key="10">
    <source>
        <dbReference type="EMBL" id="SVA11512.1"/>
    </source>
</evidence>
<dbReference type="NCBIfam" id="TIGR00231">
    <property type="entry name" value="small_GTP"/>
    <property type="match status" value="1"/>
</dbReference>
<dbReference type="EMBL" id="UINC01004065">
    <property type="protein sequence ID" value="SVA11512.1"/>
    <property type="molecule type" value="Genomic_DNA"/>
</dbReference>
<keyword evidence="5" id="KW-0547">Nucleotide-binding</keyword>